<dbReference type="EMBL" id="JAAXOO010000002">
    <property type="protein sequence ID" value="NKY33756.1"/>
    <property type="molecule type" value="Genomic_DNA"/>
</dbReference>
<comment type="caution">
    <text evidence="2">The sequence shown here is derived from an EMBL/GenBank/DDBJ whole genome shotgun (WGS) entry which is preliminary data.</text>
</comment>
<dbReference type="RefSeq" id="WP_068047138.1">
    <property type="nucleotide sequence ID" value="NZ_JAAXOO010000002.1"/>
</dbReference>
<sequence length="92" mass="9959">MPGNPHSSRQRPPEYLAAELHRALAEDPRTAEQGVQVRIRGDVVVLDGEVSTAQRRRTLEDVVHDIAPDLPIHNDVHVTAAARPGGSEDLGA</sequence>
<name>A0A846XGG3_9NOCA</name>
<feature type="domain" description="BON" evidence="1">
    <location>
        <begin position="12"/>
        <end position="80"/>
    </location>
</feature>
<reference evidence="2 3" key="1">
    <citation type="submission" date="2020-04" db="EMBL/GenBank/DDBJ databases">
        <title>MicrobeNet Type strains.</title>
        <authorList>
            <person name="Nicholson A.C."/>
        </authorList>
    </citation>
    <scope>NUCLEOTIDE SEQUENCE [LARGE SCALE GENOMIC DNA]</scope>
    <source>
        <strain evidence="2 3">DSM 45078</strain>
    </source>
</reference>
<dbReference type="AlphaFoldDB" id="A0A846XGG3"/>
<keyword evidence="3" id="KW-1185">Reference proteome</keyword>
<protein>
    <submittedName>
        <fullName evidence="2">BON domain-containing protein</fullName>
    </submittedName>
</protein>
<dbReference type="Proteomes" id="UP000565715">
    <property type="component" value="Unassembled WGS sequence"/>
</dbReference>
<organism evidence="2 3">
    <name type="scientific">Nocardia speluncae</name>
    <dbReference type="NCBI Taxonomy" id="419477"/>
    <lineage>
        <taxon>Bacteria</taxon>
        <taxon>Bacillati</taxon>
        <taxon>Actinomycetota</taxon>
        <taxon>Actinomycetes</taxon>
        <taxon>Mycobacteriales</taxon>
        <taxon>Nocardiaceae</taxon>
        <taxon>Nocardia</taxon>
    </lineage>
</organism>
<accession>A0A846XGG3</accession>
<dbReference type="InterPro" id="IPR007055">
    <property type="entry name" value="BON_dom"/>
</dbReference>
<dbReference type="PROSITE" id="PS50914">
    <property type="entry name" value="BON"/>
    <property type="match status" value="1"/>
</dbReference>
<dbReference type="Pfam" id="PF04972">
    <property type="entry name" value="BON"/>
    <property type="match status" value="1"/>
</dbReference>
<evidence type="ECO:0000313" key="2">
    <source>
        <dbReference type="EMBL" id="NKY33756.1"/>
    </source>
</evidence>
<proteinExistence type="predicted"/>
<gene>
    <name evidence="2" type="ORF">HGA13_11795</name>
</gene>
<evidence type="ECO:0000259" key="1">
    <source>
        <dbReference type="PROSITE" id="PS50914"/>
    </source>
</evidence>
<dbReference type="Gene3D" id="3.40.1520.20">
    <property type="match status" value="1"/>
</dbReference>
<evidence type="ECO:0000313" key="3">
    <source>
        <dbReference type="Proteomes" id="UP000565715"/>
    </source>
</evidence>